<evidence type="ECO:0000313" key="2">
    <source>
        <dbReference type="EMBL" id="EJK49128.1"/>
    </source>
</evidence>
<organism evidence="2 3">
    <name type="scientific">Thalassiosira oceanica</name>
    <name type="common">Marine diatom</name>
    <dbReference type="NCBI Taxonomy" id="159749"/>
    <lineage>
        <taxon>Eukaryota</taxon>
        <taxon>Sar</taxon>
        <taxon>Stramenopiles</taxon>
        <taxon>Ochrophyta</taxon>
        <taxon>Bacillariophyta</taxon>
        <taxon>Coscinodiscophyceae</taxon>
        <taxon>Thalassiosirophycidae</taxon>
        <taxon>Thalassiosirales</taxon>
        <taxon>Thalassiosiraceae</taxon>
        <taxon>Thalassiosira</taxon>
    </lineage>
</organism>
<dbReference type="AlphaFoldDB" id="K0R6W7"/>
<feature type="region of interest" description="Disordered" evidence="1">
    <location>
        <begin position="1"/>
        <end position="66"/>
    </location>
</feature>
<accession>K0R6W7</accession>
<dbReference type="Proteomes" id="UP000266841">
    <property type="component" value="Unassembled WGS sequence"/>
</dbReference>
<protein>
    <submittedName>
        <fullName evidence="2">Uncharacterized protein</fullName>
    </submittedName>
</protein>
<reference evidence="2 3" key="1">
    <citation type="journal article" date="2012" name="Genome Biol.">
        <title>Genome and low-iron response of an oceanic diatom adapted to chronic iron limitation.</title>
        <authorList>
            <person name="Lommer M."/>
            <person name="Specht M."/>
            <person name="Roy A.S."/>
            <person name="Kraemer L."/>
            <person name="Andreson R."/>
            <person name="Gutowska M.A."/>
            <person name="Wolf J."/>
            <person name="Bergner S.V."/>
            <person name="Schilhabel M.B."/>
            <person name="Klostermeier U.C."/>
            <person name="Beiko R.G."/>
            <person name="Rosenstiel P."/>
            <person name="Hippler M."/>
            <person name="Laroche J."/>
        </authorList>
    </citation>
    <scope>NUCLEOTIDE SEQUENCE [LARGE SCALE GENOMIC DNA]</scope>
    <source>
        <strain evidence="2 3">CCMP1005</strain>
    </source>
</reference>
<evidence type="ECO:0000313" key="3">
    <source>
        <dbReference type="Proteomes" id="UP000266841"/>
    </source>
</evidence>
<comment type="caution">
    <text evidence="2">The sequence shown here is derived from an EMBL/GenBank/DDBJ whole genome shotgun (WGS) entry which is preliminary data.</text>
</comment>
<feature type="compositionally biased region" description="Polar residues" evidence="1">
    <location>
        <begin position="57"/>
        <end position="66"/>
    </location>
</feature>
<gene>
    <name evidence="2" type="ORF">THAOC_32024</name>
</gene>
<proteinExistence type="predicted"/>
<evidence type="ECO:0000256" key="1">
    <source>
        <dbReference type="SAM" id="MobiDB-lite"/>
    </source>
</evidence>
<dbReference type="EMBL" id="AGNL01045087">
    <property type="protein sequence ID" value="EJK49128.1"/>
    <property type="molecule type" value="Genomic_DNA"/>
</dbReference>
<sequence length="66" mass="7070">MEGPHLPVELELGCPPYSQQANGDPVGRAPHTPVQKGSLPLLGASDSTRWVEEPHQASDTVRNSQV</sequence>
<name>K0R6W7_THAOC</name>
<keyword evidence="3" id="KW-1185">Reference proteome</keyword>